<evidence type="ECO:0000313" key="1">
    <source>
        <dbReference type="EMBL" id="DAZ99380.1"/>
    </source>
</evidence>
<sequence>MNLLLAELLVFAFAFSGLGANLFVVLLEGSQVLTGFRELAFFHALTDIPVHEGTLGVHQIELVVNAREHFGDGAGVRDHAHGTLDTGEVAAWHDGWWLVIDTALEARWAPVDELDGALGLDGGDSGVDILWHNITAVHQASGHVLAVAWVALGHHRGWLEGAVGDLSHRQLLVVGLLSRDDWGVRAEHEVDAWVWHQVGLEFRHIDVERAIETERRRQRRDDLGDQTVQVRVRWTLNVERAATDVVDSFVVEHDGDIGVLQQGVRREHRVVWLNDGSRHLWRWVDGEAELALAASTDRRSKRSEPRPEPARAVVGQLADAIEDEVHDFLADRVVATRVVVGSIFLARDDLLWVVELTVRARADFIANRRLQIDEHGTWHMLAGARLGEESREGIVGAVHGRVARHLAIRLDAVLQAVELPAGIADLNTALAQVDGKDFTHLDGGVEEAESKRGWRRRSCGGREKTL</sequence>
<name>A0AAV2YWP2_9STRA</name>
<dbReference type="Proteomes" id="UP001146120">
    <property type="component" value="Unassembled WGS sequence"/>
</dbReference>
<keyword evidence="2" id="KW-1185">Reference proteome</keyword>
<evidence type="ECO:0008006" key="3">
    <source>
        <dbReference type="Google" id="ProtNLM"/>
    </source>
</evidence>
<reference evidence="1" key="1">
    <citation type="submission" date="2022-11" db="EMBL/GenBank/DDBJ databases">
        <authorList>
            <person name="Morgan W.R."/>
            <person name="Tartar A."/>
        </authorList>
    </citation>
    <scope>NUCLEOTIDE SEQUENCE</scope>
    <source>
        <strain evidence="1">ARSEF 373</strain>
    </source>
</reference>
<organism evidence="1 2">
    <name type="scientific">Lagenidium giganteum</name>
    <dbReference type="NCBI Taxonomy" id="4803"/>
    <lineage>
        <taxon>Eukaryota</taxon>
        <taxon>Sar</taxon>
        <taxon>Stramenopiles</taxon>
        <taxon>Oomycota</taxon>
        <taxon>Peronosporomycetes</taxon>
        <taxon>Pythiales</taxon>
        <taxon>Pythiaceae</taxon>
    </lineage>
</organism>
<accession>A0AAV2YWP2</accession>
<dbReference type="EMBL" id="DAKRPA010000084">
    <property type="protein sequence ID" value="DAZ99380.1"/>
    <property type="molecule type" value="Genomic_DNA"/>
</dbReference>
<protein>
    <recommendedName>
        <fullName evidence="3">Secreted protein</fullName>
    </recommendedName>
</protein>
<evidence type="ECO:0000313" key="2">
    <source>
        <dbReference type="Proteomes" id="UP001146120"/>
    </source>
</evidence>
<gene>
    <name evidence="1" type="ORF">N0F65_005282</name>
</gene>
<reference evidence="1" key="2">
    <citation type="journal article" date="2023" name="Microbiol Resour">
        <title>Decontamination and Annotation of the Draft Genome Sequence of the Oomycete Lagenidium giganteum ARSEF 373.</title>
        <authorList>
            <person name="Morgan W.R."/>
            <person name="Tartar A."/>
        </authorList>
    </citation>
    <scope>NUCLEOTIDE SEQUENCE</scope>
    <source>
        <strain evidence="1">ARSEF 373</strain>
    </source>
</reference>
<comment type="caution">
    <text evidence="1">The sequence shown here is derived from an EMBL/GenBank/DDBJ whole genome shotgun (WGS) entry which is preliminary data.</text>
</comment>
<dbReference type="AlphaFoldDB" id="A0AAV2YWP2"/>
<proteinExistence type="predicted"/>